<accession>A0A135TU58</accession>
<proteinExistence type="predicted"/>
<dbReference type="OrthoDB" id="6614653at2759"/>
<reference evidence="3 4" key="1">
    <citation type="submission" date="2014-02" db="EMBL/GenBank/DDBJ databases">
        <title>The genome sequence of Colletotrichum simmondsii CBS122122.</title>
        <authorList>
            <person name="Baroncelli R."/>
            <person name="Thon M.R."/>
        </authorList>
    </citation>
    <scope>NUCLEOTIDE SEQUENCE [LARGE SCALE GENOMIC DNA]</scope>
    <source>
        <strain evidence="3 4">CBS122122</strain>
    </source>
</reference>
<dbReference type="EMBL" id="JFBX01000059">
    <property type="protein sequence ID" value="KXH51690.1"/>
    <property type="molecule type" value="Genomic_DNA"/>
</dbReference>
<dbReference type="Proteomes" id="UP000070328">
    <property type="component" value="Unassembled WGS sequence"/>
</dbReference>
<dbReference type="SUPFAM" id="SSF51182">
    <property type="entry name" value="RmlC-like cupins"/>
    <property type="match status" value="1"/>
</dbReference>
<feature type="region of interest" description="Disordered" evidence="1">
    <location>
        <begin position="50"/>
        <end position="86"/>
    </location>
</feature>
<protein>
    <recommendedName>
        <fullName evidence="2">DUF985 domain-containing protein</fullName>
    </recommendedName>
</protein>
<dbReference type="InterPro" id="IPR014710">
    <property type="entry name" value="RmlC-like_jellyroll"/>
</dbReference>
<dbReference type="InterPro" id="IPR011051">
    <property type="entry name" value="RmlC_Cupin_sf"/>
</dbReference>
<dbReference type="CDD" id="cd06121">
    <property type="entry name" value="cupin_YML079wp"/>
    <property type="match status" value="1"/>
</dbReference>
<gene>
    <name evidence="3" type="ORF">CSIM01_04723</name>
</gene>
<dbReference type="Pfam" id="PF06172">
    <property type="entry name" value="Cupin_5"/>
    <property type="match status" value="1"/>
</dbReference>
<dbReference type="Gene3D" id="2.60.120.10">
    <property type="entry name" value="Jelly Rolls"/>
    <property type="match status" value="1"/>
</dbReference>
<keyword evidence="4" id="KW-1185">Reference proteome</keyword>
<dbReference type="InterPro" id="IPR039935">
    <property type="entry name" value="YML079W-like"/>
</dbReference>
<dbReference type="PANTHER" id="PTHR33387:SF3">
    <property type="entry name" value="DUF985 DOMAIN-CONTAINING PROTEIN"/>
    <property type="match status" value="1"/>
</dbReference>
<organism evidence="3 4">
    <name type="scientific">Colletotrichum simmondsii</name>
    <dbReference type="NCBI Taxonomy" id="703756"/>
    <lineage>
        <taxon>Eukaryota</taxon>
        <taxon>Fungi</taxon>
        <taxon>Dikarya</taxon>
        <taxon>Ascomycota</taxon>
        <taxon>Pezizomycotina</taxon>
        <taxon>Sordariomycetes</taxon>
        <taxon>Hypocreomycetidae</taxon>
        <taxon>Glomerellales</taxon>
        <taxon>Glomerellaceae</taxon>
        <taxon>Colletotrichum</taxon>
        <taxon>Colletotrichum acutatum species complex</taxon>
    </lineage>
</organism>
<evidence type="ECO:0000313" key="4">
    <source>
        <dbReference type="Proteomes" id="UP000070328"/>
    </source>
</evidence>
<sequence>MGSIPLPDFSHLSPSALPTPHNPPSTAKIVSALSLHAHYEGGFYIETDRAPTSIPSPFPATPASASDGAAPSTNDPDCPPPTTEQQQRRALSSAIFYYLTPSSPIGHFHRNRSRITHSLHRGRGRYVVLHPDGVIESFVVGGNVAAGERLQWTVEGGAYKASFVLPDEDEGASSPSALSSEGLLITEVAVPGWEPCDQNFLTREKLFELVGEEQAKALEWLIKKE</sequence>
<feature type="region of interest" description="Disordered" evidence="1">
    <location>
        <begin position="1"/>
        <end position="24"/>
    </location>
</feature>
<dbReference type="PANTHER" id="PTHR33387">
    <property type="entry name" value="RMLC-LIKE JELLY ROLL FOLD PROTEIN"/>
    <property type="match status" value="1"/>
</dbReference>
<dbReference type="AlphaFoldDB" id="A0A135TU58"/>
<feature type="domain" description="DUF985" evidence="2">
    <location>
        <begin position="28"/>
        <end position="200"/>
    </location>
</feature>
<evidence type="ECO:0000259" key="2">
    <source>
        <dbReference type="Pfam" id="PF06172"/>
    </source>
</evidence>
<name>A0A135TU58_9PEZI</name>
<evidence type="ECO:0000256" key="1">
    <source>
        <dbReference type="SAM" id="MobiDB-lite"/>
    </source>
</evidence>
<comment type="caution">
    <text evidence="3">The sequence shown here is derived from an EMBL/GenBank/DDBJ whole genome shotgun (WGS) entry which is preliminary data.</text>
</comment>
<dbReference type="InterPro" id="IPR009327">
    <property type="entry name" value="Cupin_DUF985"/>
</dbReference>
<evidence type="ECO:0000313" key="3">
    <source>
        <dbReference type="EMBL" id="KXH51690.1"/>
    </source>
</evidence>